<feature type="signal peptide" evidence="2">
    <location>
        <begin position="1"/>
        <end position="23"/>
    </location>
</feature>
<dbReference type="KEGG" id="bvv:BHK69_01245"/>
<feature type="chain" id="PRO_5009099661" description="Chemotaxis protein MotC" evidence="2">
    <location>
        <begin position="24"/>
        <end position="400"/>
    </location>
</feature>
<keyword evidence="2" id="KW-0732">Signal</keyword>
<reference evidence="3 4" key="1">
    <citation type="journal article" date="2015" name="Antonie Van Leeuwenhoek">
        <title>Bosea vaviloviae sp. nov., a new species of slow-growing rhizobia isolated from nodules of the relict species Vavilovia formosa (Stev.) Fed.</title>
        <authorList>
            <person name="Safronova V.I."/>
            <person name="Kuznetsova I.G."/>
            <person name="Sazanova A.L."/>
            <person name="Kimeklis A.K."/>
            <person name="Belimov A.A."/>
            <person name="Andronov E.E."/>
            <person name="Pinaev A.G."/>
            <person name="Chizhevskaya E.P."/>
            <person name="Pukhaev A.R."/>
            <person name="Popov K.P."/>
            <person name="Willems A."/>
            <person name="Tikhonovich I.A."/>
        </authorList>
    </citation>
    <scope>NUCLEOTIDE SEQUENCE [LARGE SCALE GENOMIC DNA]</scope>
    <source>
        <strain evidence="3 4">Vaf18</strain>
    </source>
</reference>
<proteinExistence type="predicted"/>
<sequence>MKRSARGLWIATAICLLTSPVRAQTEAVPAASPQPYQIVRTLQSLQNEAAAGSKVAHTAQAKLLRDVEQPLLQQPPEIWADPRNTRAIVQYVLSGGQPTVLRELLARGEPVGLPQGLAEGALAYVTGDSARARTLLLPLDPATLHETLAGHLALIQASLIMRSDQKRALELLDQARLLAPGSLVEEGALRRAVFIAAEINELDRLEKATAQYIRRFDRSVYAENFRQSFAAGLIRFDIGRDADKFPRLVATLQAFDREQRRAVLLIIARDALLKGRFEQARRAADEAARLPGADPDTAARTSLYAAAARIAVDRADGALVTLKTIDPARLPPAETEILQTALRVASHIVDAPARPTTTPNAESEPAGIDPGMKRLVTMAERSLRESQALLDPRPKARKTP</sequence>
<evidence type="ECO:0008006" key="5">
    <source>
        <dbReference type="Google" id="ProtNLM"/>
    </source>
</evidence>
<dbReference type="EMBL" id="CP017147">
    <property type="protein sequence ID" value="AOO79304.1"/>
    <property type="molecule type" value="Genomic_DNA"/>
</dbReference>
<protein>
    <recommendedName>
        <fullName evidence="5">Chemotaxis protein MotC</fullName>
    </recommendedName>
</protein>
<gene>
    <name evidence="3" type="ORF">BHK69_01245</name>
</gene>
<dbReference type="Proteomes" id="UP000094969">
    <property type="component" value="Chromosome"/>
</dbReference>
<evidence type="ECO:0000256" key="1">
    <source>
        <dbReference type="SAM" id="MobiDB-lite"/>
    </source>
</evidence>
<evidence type="ECO:0000313" key="3">
    <source>
        <dbReference type="EMBL" id="AOO79304.1"/>
    </source>
</evidence>
<name>A0A1D7TW09_9HYPH</name>
<evidence type="ECO:0000313" key="4">
    <source>
        <dbReference type="Proteomes" id="UP000094969"/>
    </source>
</evidence>
<accession>A0A1D7TW09</accession>
<dbReference type="OrthoDB" id="9812933at2"/>
<keyword evidence="4" id="KW-1185">Reference proteome</keyword>
<dbReference type="AlphaFoldDB" id="A0A1D7TW09"/>
<organism evidence="3 4">
    <name type="scientific">Bosea vaviloviae</name>
    <dbReference type="NCBI Taxonomy" id="1526658"/>
    <lineage>
        <taxon>Bacteria</taxon>
        <taxon>Pseudomonadati</taxon>
        <taxon>Pseudomonadota</taxon>
        <taxon>Alphaproteobacteria</taxon>
        <taxon>Hyphomicrobiales</taxon>
        <taxon>Boseaceae</taxon>
        <taxon>Bosea</taxon>
    </lineage>
</organism>
<dbReference type="STRING" id="1526658.BHK69_01245"/>
<dbReference type="RefSeq" id="WP_069688528.1">
    <property type="nucleotide sequence ID" value="NZ_CP017147.1"/>
</dbReference>
<evidence type="ECO:0000256" key="2">
    <source>
        <dbReference type="SAM" id="SignalP"/>
    </source>
</evidence>
<feature type="region of interest" description="Disordered" evidence="1">
    <location>
        <begin position="352"/>
        <end position="371"/>
    </location>
</feature>